<name>A0ACA9MKW2_9GLOM</name>
<proteinExistence type="predicted"/>
<organism evidence="1 2">
    <name type="scientific">Dentiscutata heterogama</name>
    <dbReference type="NCBI Taxonomy" id="1316150"/>
    <lineage>
        <taxon>Eukaryota</taxon>
        <taxon>Fungi</taxon>
        <taxon>Fungi incertae sedis</taxon>
        <taxon>Mucoromycota</taxon>
        <taxon>Glomeromycotina</taxon>
        <taxon>Glomeromycetes</taxon>
        <taxon>Diversisporales</taxon>
        <taxon>Gigasporaceae</taxon>
        <taxon>Dentiscutata</taxon>
    </lineage>
</organism>
<sequence length="64" mass="6952">RIVFELLYASFGSGPCTALAVSEPTYPTIDILGFSVAIALFQAVEPHSNGWVGWSDRASLLPRR</sequence>
<protein>
    <submittedName>
        <fullName evidence="1">5035_t:CDS:1</fullName>
    </submittedName>
</protein>
<keyword evidence="2" id="KW-1185">Reference proteome</keyword>
<dbReference type="Proteomes" id="UP000789702">
    <property type="component" value="Unassembled WGS sequence"/>
</dbReference>
<feature type="non-terminal residue" evidence="1">
    <location>
        <position position="1"/>
    </location>
</feature>
<dbReference type="EMBL" id="CAJVPU010009320">
    <property type="protein sequence ID" value="CAG8593620.1"/>
    <property type="molecule type" value="Genomic_DNA"/>
</dbReference>
<comment type="caution">
    <text evidence="1">The sequence shown here is derived from an EMBL/GenBank/DDBJ whole genome shotgun (WGS) entry which is preliminary data.</text>
</comment>
<accession>A0ACA9MKW2</accession>
<gene>
    <name evidence="1" type="ORF">DHETER_LOCUS6961</name>
</gene>
<reference evidence="1" key="1">
    <citation type="submission" date="2021-06" db="EMBL/GenBank/DDBJ databases">
        <authorList>
            <person name="Kallberg Y."/>
            <person name="Tangrot J."/>
            <person name="Rosling A."/>
        </authorList>
    </citation>
    <scope>NUCLEOTIDE SEQUENCE</scope>
    <source>
        <strain evidence="1">IL203A</strain>
    </source>
</reference>
<evidence type="ECO:0000313" key="2">
    <source>
        <dbReference type="Proteomes" id="UP000789702"/>
    </source>
</evidence>
<evidence type="ECO:0000313" key="1">
    <source>
        <dbReference type="EMBL" id="CAG8593620.1"/>
    </source>
</evidence>